<feature type="domain" description="BTB" evidence="7">
    <location>
        <begin position="32"/>
        <end position="102"/>
    </location>
</feature>
<keyword evidence="4" id="KW-0862">Zinc</keyword>
<protein>
    <submittedName>
        <fullName evidence="9">Modifier of mdg4</fullName>
    </submittedName>
</protein>
<evidence type="ECO:0000313" key="8">
    <source>
        <dbReference type="Proteomes" id="UP000829999"/>
    </source>
</evidence>
<accession>A0A9R0EA44</accession>
<dbReference type="Gene3D" id="3.30.710.10">
    <property type="entry name" value="Potassium Channel Kv1.1, Chain A"/>
    <property type="match status" value="1"/>
</dbReference>
<dbReference type="InterPro" id="IPR007588">
    <property type="entry name" value="Znf_FLYWCH"/>
</dbReference>
<reference evidence="9" key="1">
    <citation type="submission" date="2025-08" db="UniProtKB">
        <authorList>
            <consortium name="RefSeq"/>
        </authorList>
    </citation>
    <scope>IDENTIFICATION</scope>
    <source>
        <tissue evidence="9">Whole larval tissue</tissue>
    </source>
</reference>
<dbReference type="OrthoDB" id="6482909at2759"/>
<evidence type="ECO:0000256" key="4">
    <source>
        <dbReference type="ARBA" id="ARBA00022833"/>
    </source>
</evidence>
<dbReference type="InterPro" id="IPR000210">
    <property type="entry name" value="BTB/POZ_dom"/>
</dbReference>
<dbReference type="Pfam" id="PF04500">
    <property type="entry name" value="FLYWCH"/>
    <property type="match status" value="1"/>
</dbReference>
<feature type="region of interest" description="Disordered" evidence="6">
    <location>
        <begin position="178"/>
        <end position="218"/>
    </location>
</feature>
<dbReference type="PROSITE" id="PS50097">
    <property type="entry name" value="BTB"/>
    <property type="match status" value="1"/>
</dbReference>
<dbReference type="GeneID" id="118265306"/>
<gene>
    <name evidence="9" type="primary">LOC118265306</name>
</gene>
<dbReference type="InterPro" id="IPR051095">
    <property type="entry name" value="Dros_DevTransReg"/>
</dbReference>
<dbReference type="GO" id="GO:0005634">
    <property type="term" value="C:nucleus"/>
    <property type="evidence" value="ECO:0007669"/>
    <property type="project" value="UniProtKB-SubCell"/>
</dbReference>
<keyword evidence="5" id="KW-0539">Nucleus</keyword>
<evidence type="ECO:0000256" key="5">
    <source>
        <dbReference type="ARBA" id="ARBA00023242"/>
    </source>
</evidence>
<name>A0A9R0EA44_SPOFR</name>
<evidence type="ECO:0000256" key="1">
    <source>
        <dbReference type="ARBA" id="ARBA00004123"/>
    </source>
</evidence>
<keyword evidence="2" id="KW-0479">Metal-binding</keyword>
<keyword evidence="8" id="KW-1185">Reference proteome</keyword>
<dbReference type="Gene3D" id="2.20.25.240">
    <property type="match status" value="1"/>
</dbReference>
<dbReference type="InterPro" id="IPR011333">
    <property type="entry name" value="SKP1/BTB/POZ_sf"/>
</dbReference>
<evidence type="ECO:0000256" key="6">
    <source>
        <dbReference type="SAM" id="MobiDB-lite"/>
    </source>
</evidence>
<evidence type="ECO:0000313" key="9">
    <source>
        <dbReference type="RefSeq" id="XP_050562147.1"/>
    </source>
</evidence>
<dbReference type="Proteomes" id="UP000829999">
    <property type="component" value="Chromosome 28"/>
</dbReference>
<feature type="region of interest" description="Disordered" evidence="6">
    <location>
        <begin position="120"/>
        <end position="143"/>
    </location>
</feature>
<dbReference type="AlphaFoldDB" id="A0A9R0EA44"/>
<proteinExistence type="predicted"/>
<dbReference type="SMART" id="SM00225">
    <property type="entry name" value="BTB"/>
    <property type="match status" value="1"/>
</dbReference>
<dbReference type="SUPFAM" id="SSF54695">
    <property type="entry name" value="POZ domain"/>
    <property type="match status" value="1"/>
</dbReference>
<evidence type="ECO:0000256" key="2">
    <source>
        <dbReference type="ARBA" id="ARBA00022723"/>
    </source>
</evidence>
<organism evidence="8 9">
    <name type="scientific">Spodoptera frugiperda</name>
    <name type="common">Fall armyworm</name>
    <dbReference type="NCBI Taxonomy" id="7108"/>
    <lineage>
        <taxon>Eukaryota</taxon>
        <taxon>Metazoa</taxon>
        <taxon>Ecdysozoa</taxon>
        <taxon>Arthropoda</taxon>
        <taxon>Hexapoda</taxon>
        <taxon>Insecta</taxon>
        <taxon>Pterygota</taxon>
        <taxon>Neoptera</taxon>
        <taxon>Endopterygota</taxon>
        <taxon>Lepidoptera</taxon>
        <taxon>Glossata</taxon>
        <taxon>Ditrysia</taxon>
        <taxon>Noctuoidea</taxon>
        <taxon>Noctuidae</taxon>
        <taxon>Amphipyrinae</taxon>
        <taxon>Spodoptera</taxon>
    </lineage>
</organism>
<comment type="subcellular location">
    <subcellularLocation>
        <location evidence="1">Nucleus</location>
    </subcellularLocation>
</comment>
<keyword evidence="3" id="KW-0863">Zinc-finger</keyword>
<dbReference type="PANTHER" id="PTHR23110">
    <property type="entry name" value="BTB DOMAIN TRANSCRIPTION FACTOR"/>
    <property type="match status" value="1"/>
</dbReference>
<dbReference type="CDD" id="cd18315">
    <property type="entry name" value="BTB_POZ_BAB-like"/>
    <property type="match status" value="1"/>
</dbReference>
<feature type="compositionally biased region" description="Basic and acidic residues" evidence="6">
    <location>
        <begin position="120"/>
        <end position="133"/>
    </location>
</feature>
<dbReference type="RefSeq" id="XP_050562147.1">
    <property type="nucleotide sequence ID" value="XM_050706190.1"/>
</dbReference>
<sequence length="345" mass="39091">MSQTERLSLSWDSHQKSICSGLSVLQQRGEYVDMTLAADGHYVKVHQMVVSLVSPYLKDLISTAPCPHPLKLINNINFQNISYTTLCAILEYVYTGEVQVPRDKLADLLSAGKALHIRGLREMDEKNPEEESRPLVSSPTNPSLSEKLKAFKIKRETKEQNLTPPPEPICKIYLSESDNNHDETMETENESTTDIMATDVSTPKKSKKSKKDDTPLPITPEATKNVLLSKEVQYSVSNQGGLQAIYNRYIYNLRYISKTNGRRFWRCVQYSSHSNCPANISTLDNNTVVDRTFTHNHPFEDRKILKKFSSGIMFAQFKEAETQSTAVKKRELKTLGSVITDKEPQ</sequence>
<dbReference type="Pfam" id="PF00651">
    <property type="entry name" value="BTB"/>
    <property type="match status" value="1"/>
</dbReference>
<dbReference type="GO" id="GO:0008270">
    <property type="term" value="F:zinc ion binding"/>
    <property type="evidence" value="ECO:0007669"/>
    <property type="project" value="UniProtKB-KW"/>
</dbReference>
<evidence type="ECO:0000256" key="3">
    <source>
        <dbReference type="ARBA" id="ARBA00022771"/>
    </source>
</evidence>
<evidence type="ECO:0000259" key="7">
    <source>
        <dbReference type="PROSITE" id="PS50097"/>
    </source>
</evidence>
<dbReference type="GO" id="GO:0006357">
    <property type="term" value="P:regulation of transcription by RNA polymerase II"/>
    <property type="evidence" value="ECO:0007669"/>
    <property type="project" value="TreeGrafter"/>
</dbReference>
<dbReference type="PANTHER" id="PTHR23110:SF109">
    <property type="entry name" value="FI07618P-RELATED"/>
    <property type="match status" value="1"/>
</dbReference>